<feature type="domain" description="Glycosyl hydrolases family 39 N-terminal catalytic" evidence="5">
    <location>
        <begin position="384"/>
        <end position="572"/>
    </location>
</feature>
<dbReference type="Gene3D" id="2.60.40.1500">
    <property type="entry name" value="Glycosyl hydrolase domain, family 39"/>
    <property type="match status" value="1"/>
</dbReference>
<evidence type="ECO:0000313" key="7">
    <source>
        <dbReference type="Proteomes" id="UP001596137"/>
    </source>
</evidence>
<evidence type="ECO:0000313" key="6">
    <source>
        <dbReference type="EMBL" id="MFC6084341.1"/>
    </source>
</evidence>
<dbReference type="EMBL" id="JBHSRF010000041">
    <property type="protein sequence ID" value="MFC6084341.1"/>
    <property type="molecule type" value="Genomic_DNA"/>
</dbReference>
<dbReference type="InterPro" id="IPR013783">
    <property type="entry name" value="Ig-like_fold"/>
</dbReference>
<dbReference type="CDD" id="cd00063">
    <property type="entry name" value="FN3"/>
    <property type="match status" value="1"/>
</dbReference>
<comment type="similarity">
    <text evidence="1">Belongs to the glycosyl hydrolase 39 family.</text>
</comment>
<evidence type="ECO:0000259" key="5">
    <source>
        <dbReference type="Pfam" id="PF01229"/>
    </source>
</evidence>
<proteinExistence type="inferred from homology"/>
<feature type="domain" description="Glycosyl hydrolases family 39 N-terminal catalytic" evidence="5">
    <location>
        <begin position="134"/>
        <end position="367"/>
    </location>
</feature>
<dbReference type="PANTHER" id="PTHR12631">
    <property type="entry name" value="ALPHA-L-IDURONIDASE"/>
    <property type="match status" value="1"/>
</dbReference>
<keyword evidence="2" id="KW-0378">Hydrolase</keyword>
<dbReference type="InterPro" id="IPR049166">
    <property type="entry name" value="GH39_cat"/>
</dbReference>
<name>A0ABW1NMD0_9ACTN</name>
<dbReference type="InterPro" id="IPR003961">
    <property type="entry name" value="FN3_dom"/>
</dbReference>
<keyword evidence="3" id="KW-0326">Glycosidase</keyword>
<organism evidence="6 7">
    <name type="scientific">Sphaerisporangium aureirubrum</name>
    <dbReference type="NCBI Taxonomy" id="1544736"/>
    <lineage>
        <taxon>Bacteria</taxon>
        <taxon>Bacillati</taxon>
        <taxon>Actinomycetota</taxon>
        <taxon>Actinomycetes</taxon>
        <taxon>Streptosporangiales</taxon>
        <taxon>Streptosporangiaceae</taxon>
        <taxon>Sphaerisporangium</taxon>
    </lineage>
</organism>
<dbReference type="InterPro" id="IPR036116">
    <property type="entry name" value="FN3_sf"/>
</dbReference>
<comment type="caution">
    <text evidence="6">The sequence shown here is derived from an EMBL/GenBank/DDBJ whole genome shotgun (WGS) entry which is preliminary data.</text>
</comment>
<evidence type="ECO:0000256" key="3">
    <source>
        <dbReference type="ARBA" id="ARBA00023295"/>
    </source>
</evidence>
<evidence type="ECO:0000256" key="2">
    <source>
        <dbReference type="ARBA" id="ARBA00022801"/>
    </source>
</evidence>
<evidence type="ECO:0000256" key="1">
    <source>
        <dbReference type="ARBA" id="ARBA00008875"/>
    </source>
</evidence>
<dbReference type="Proteomes" id="UP001596137">
    <property type="component" value="Unassembled WGS sequence"/>
</dbReference>
<dbReference type="Gene3D" id="2.60.40.10">
    <property type="entry name" value="Immunoglobulins"/>
    <property type="match status" value="1"/>
</dbReference>
<sequence>MTDSARTDWRARIYRSSGDASAVAGVEPAIPAVPRGLRATAGAGHVTLEWEPVEGAIGYLVHRGESPDGPFSSTKPPHVDVAGVPATRYADTAVTPGRTAHYVVAALGTMDVHGEFSAPVAATPHDGGDHAVAVGVDAGRVTRPLPRPWRPMIGSEHLSHMLSAEETGGRPIGAELAAALRLAREELGVRAVRAHAILGDDLGVYREVDGAPVHDFTGVDRVYDTLTGLGLRPVVELGYMPRDLAADPSKTVFDYRAIISPPKDYDRWGDLVHDLVHHLADRYGLAELVAEWSFEVWNEANLEVFWSGTPEEYLRLYDVTAAAVKNVHPDLRVGGPASAANGWVEELVAHTVRSGASLDFVSTHTYGNAPLDWRPVLARYGKAGTPIWWTEWGPTPTHFHGVGDGPFGAAFVLHGMRSAAGRVEALSHWVASDHFEELGRPPRLFHGGFGLLTVGNLRKPRYLALVLAERLGDHELAVEVTGDAGGVEAWAARHDDGRAGALVWNGTLDHAKAGGAPILGRRVTLTFAGLADREYVLTHHRVDRGHSDIEGVWASMGGGDWPTTDQWAELRARNTLDELHPPATVRAERGTLTTAFDLPMPGVSYVEARPR</sequence>
<reference evidence="7" key="1">
    <citation type="journal article" date="2019" name="Int. J. Syst. Evol. Microbiol.">
        <title>The Global Catalogue of Microorganisms (GCM) 10K type strain sequencing project: providing services to taxonomists for standard genome sequencing and annotation.</title>
        <authorList>
            <consortium name="The Broad Institute Genomics Platform"/>
            <consortium name="The Broad Institute Genome Sequencing Center for Infectious Disease"/>
            <person name="Wu L."/>
            <person name="Ma J."/>
        </authorList>
    </citation>
    <scope>NUCLEOTIDE SEQUENCE [LARGE SCALE GENOMIC DNA]</scope>
    <source>
        <strain evidence="7">JCM 30346</strain>
    </source>
</reference>
<dbReference type="Gene3D" id="3.20.20.80">
    <property type="entry name" value="Glycosidases"/>
    <property type="match status" value="1"/>
</dbReference>
<gene>
    <name evidence="6" type="ORF">ACFP1K_24505</name>
</gene>
<protein>
    <recommendedName>
        <fullName evidence="5">Glycosyl hydrolases family 39 N-terminal catalytic domain-containing protein</fullName>
    </recommendedName>
</protein>
<keyword evidence="4" id="KW-0119">Carbohydrate metabolism</keyword>
<dbReference type="SUPFAM" id="SSF51011">
    <property type="entry name" value="Glycosyl hydrolase domain"/>
    <property type="match status" value="1"/>
</dbReference>
<dbReference type="RefSeq" id="WP_380757288.1">
    <property type="nucleotide sequence ID" value="NZ_JBHSRF010000041.1"/>
</dbReference>
<keyword evidence="7" id="KW-1185">Reference proteome</keyword>
<dbReference type="PRINTS" id="PR00745">
    <property type="entry name" value="GLHYDRLASE39"/>
</dbReference>
<evidence type="ECO:0000256" key="4">
    <source>
        <dbReference type="ARBA" id="ARBA00023326"/>
    </source>
</evidence>
<dbReference type="InterPro" id="IPR017853">
    <property type="entry name" value="GH"/>
</dbReference>
<dbReference type="Pfam" id="PF01229">
    <property type="entry name" value="Glyco_hydro_39"/>
    <property type="match status" value="2"/>
</dbReference>
<dbReference type="InterPro" id="IPR000514">
    <property type="entry name" value="Glyco_hydro_39"/>
</dbReference>
<accession>A0ABW1NMD0</accession>
<dbReference type="SUPFAM" id="SSF49265">
    <property type="entry name" value="Fibronectin type III"/>
    <property type="match status" value="1"/>
</dbReference>
<keyword evidence="4" id="KW-0624">Polysaccharide degradation</keyword>
<dbReference type="PANTHER" id="PTHR12631:SF10">
    <property type="entry name" value="BETA-XYLOSIDASE-LIKE PROTEIN-RELATED"/>
    <property type="match status" value="1"/>
</dbReference>
<dbReference type="InterPro" id="IPR051923">
    <property type="entry name" value="Glycosyl_Hydrolase_39"/>
</dbReference>
<dbReference type="SUPFAM" id="SSF51445">
    <property type="entry name" value="(Trans)glycosidases"/>
    <property type="match status" value="1"/>
</dbReference>